<reference evidence="7 8" key="1">
    <citation type="submission" date="2015-10" db="EMBL/GenBank/DDBJ databases">
        <title>Draft genomes sequences of Candida glabrata isolates 1A, 1B, 2A, 2B, 3A and 3B.</title>
        <authorList>
            <person name="Haavelsrud O.E."/>
            <person name="Gaustad P."/>
        </authorList>
    </citation>
    <scope>NUCLEOTIDE SEQUENCE [LARGE SCALE GENOMIC DNA]</scope>
    <source>
        <strain evidence="7">910700640</strain>
    </source>
</reference>
<dbReference type="EMBL" id="LLZZ01000159">
    <property type="protein sequence ID" value="KTA97531.1"/>
    <property type="molecule type" value="Genomic_DNA"/>
</dbReference>
<keyword evidence="3 6" id="KW-0808">Transferase</keyword>
<proteinExistence type="inferred from homology"/>
<dbReference type="VEuPathDB" id="FungiDB:GVI51_J00979"/>
<dbReference type="GO" id="GO:0097354">
    <property type="term" value="P:prenylation"/>
    <property type="evidence" value="ECO:0007669"/>
    <property type="project" value="UniProtKB-UniRule"/>
</dbReference>
<dbReference type="AlphaFoldDB" id="A0A0W0CDJ2"/>
<comment type="caution">
    <text evidence="7">The sequence shown here is derived from an EMBL/GenBank/DDBJ whole genome shotgun (WGS) entry which is preliminary data.</text>
</comment>
<dbReference type="VEuPathDB" id="FungiDB:B1J91_J01067g"/>
<accession>A0A0W0CDJ2</accession>
<dbReference type="VEuPathDB" id="FungiDB:CAGL0J01067g"/>
<comment type="function">
    <text evidence="6">Catalyzes the transfer of a geranyl-geranyl moiety from geranyl-geranyl pyrophosphate to cysteines occuring in specific C-terminal amino acid sequences.</text>
</comment>
<dbReference type="Gene3D" id="1.25.40.120">
    <property type="entry name" value="Protein prenylyltransferase"/>
    <property type="match status" value="1"/>
</dbReference>
<dbReference type="PANTHER" id="PTHR11129:SF2">
    <property type="entry name" value="GERANYLGERANYL TRANSFERASE TYPE-2 SUBUNIT ALPHA"/>
    <property type="match status" value="1"/>
</dbReference>
<comment type="similarity">
    <text evidence="1 6">Belongs to the protein prenyltransferase subunit alpha family.</text>
</comment>
<evidence type="ECO:0000256" key="4">
    <source>
        <dbReference type="ARBA" id="ARBA00022737"/>
    </source>
</evidence>
<dbReference type="GO" id="GO:0005777">
    <property type="term" value="C:peroxisome"/>
    <property type="evidence" value="ECO:0007669"/>
    <property type="project" value="EnsemblFungi"/>
</dbReference>
<dbReference type="VEuPathDB" id="FungiDB:GWK60_J00979"/>
<dbReference type="SUPFAM" id="SSF48439">
    <property type="entry name" value="Protein prenylyltransferase"/>
    <property type="match status" value="1"/>
</dbReference>
<comment type="catalytic activity">
    <reaction evidence="5 6">
        <text>geranylgeranyl diphosphate + L-cysteinyl-[protein] = S-geranylgeranyl-L-cysteinyl-[protein] + diphosphate</text>
        <dbReference type="Rhea" id="RHEA:21240"/>
        <dbReference type="Rhea" id="RHEA-COMP:10131"/>
        <dbReference type="Rhea" id="RHEA-COMP:11537"/>
        <dbReference type="ChEBI" id="CHEBI:29950"/>
        <dbReference type="ChEBI" id="CHEBI:33019"/>
        <dbReference type="ChEBI" id="CHEBI:57533"/>
        <dbReference type="ChEBI" id="CHEBI:86021"/>
        <dbReference type="EC" id="2.5.1.60"/>
    </reaction>
</comment>
<dbReference type="GO" id="GO:0006612">
    <property type="term" value="P:protein targeting to membrane"/>
    <property type="evidence" value="ECO:0007669"/>
    <property type="project" value="EnsemblFungi"/>
</dbReference>
<dbReference type="PROSITE" id="PS51147">
    <property type="entry name" value="PFTA"/>
    <property type="match status" value="5"/>
</dbReference>
<dbReference type="EC" id="2.5.1.60" evidence="6"/>
<dbReference type="Proteomes" id="UP000054886">
    <property type="component" value="Unassembled WGS sequence"/>
</dbReference>
<organism evidence="7 8">
    <name type="scientific">Candida glabrata</name>
    <name type="common">Yeast</name>
    <name type="synonym">Torulopsis glabrata</name>
    <dbReference type="NCBI Taxonomy" id="5478"/>
    <lineage>
        <taxon>Eukaryota</taxon>
        <taxon>Fungi</taxon>
        <taxon>Dikarya</taxon>
        <taxon>Ascomycota</taxon>
        <taxon>Saccharomycotina</taxon>
        <taxon>Saccharomycetes</taxon>
        <taxon>Saccharomycetales</taxon>
        <taxon>Saccharomycetaceae</taxon>
        <taxon>Nakaseomyces</taxon>
    </lineage>
</organism>
<evidence type="ECO:0000256" key="2">
    <source>
        <dbReference type="ARBA" id="ARBA00022602"/>
    </source>
</evidence>
<dbReference type="PANTHER" id="PTHR11129">
    <property type="entry name" value="PROTEIN FARNESYLTRANSFERASE ALPHA SUBUNIT/RAB GERANYLGERANYL TRANSFERASE ALPHA SUBUNIT"/>
    <property type="match status" value="1"/>
</dbReference>
<sequence length="327" mass="39739">MHGVRRRQWTQELLKQKRVQDQLKIEKYRQLTDTVLGLKDKREFTIESLKLTTNLLELNPEFNAVWNYRRDIIVDLGEKLEPKFWEDELMFVMAQLKRFPKVYWIWNHRLWTLQNYPGASVKIWGRELVIVNKLLDADARNYHGWHYRRIVVSHMQKMTGNDMNKEELEYATTMIKSNISNFSAWHQRVQLIQKMLEKNEIEDKTLFIEKEIDFVTNAMFTDAEDQAVWFYIKWFIRSDLVLKVLTKERYLEMLKTFWENITMINEDELEFSGKENTWCLKLLLVIQQIQKSEDIDIEDHTKIYLEKLLTVDPLRKNRYKHLLKLEC</sequence>
<dbReference type="GO" id="GO:0005968">
    <property type="term" value="C:Rab-protein geranylgeranyltransferase complex"/>
    <property type="evidence" value="ECO:0007669"/>
    <property type="project" value="EnsemblFungi"/>
</dbReference>
<keyword evidence="4" id="KW-0677">Repeat</keyword>
<evidence type="ECO:0000256" key="5">
    <source>
        <dbReference type="ARBA" id="ARBA00047658"/>
    </source>
</evidence>
<evidence type="ECO:0000256" key="3">
    <source>
        <dbReference type="ARBA" id="ARBA00022679"/>
    </source>
</evidence>
<gene>
    <name evidence="7" type="ORF">AO440_002838</name>
</gene>
<dbReference type="GO" id="GO:0004663">
    <property type="term" value="F:Rab geranylgeranyltransferase activity"/>
    <property type="evidence" value="ECO:0007669"/>
    <property type="project" value="UniProtKB-UniRule"/>
</dbReference>
<evidence type="ECO:0000256" key="6">
    <source>
        <dbReference type="RuleBase" id="RU367120"/>
    </source>
</evidence>
<dbReference type="Pfam" id="PF01239">
    <property type="entry name" value="PPTA"/>
    <property type="match status" value="5"/>
</dbReference>
<dbReference type="GO" id="GO:0006888">
    <property type="term" value="P:endoplasmic reticulum to Golgi vesicle-mediated transport"/>
    <property type="evidence" value="ECO:0007669"/>
    <property type="project" value="EnsemblFungi"/>
</dbReference>
<name>A0A0W0CDJ2_CANGB</name>
<dbReference type="InterPro" id="IPR002088">
    <property type="entry name" value="Prenyl_trans_a"/>
</dbReference>
<evidence type="ECO:0000256" key="1">
    <source>
        <dbReference type="ARBA" id="ARBA00006734"/>
    </source>
</evidence>
<evidence type="ECO:0000313" key="7">
    <source>
        <dbReference type="EMBL" id="KTA97531.1"/>
    </source>
</evidence>
<protein>
    <recommendedName>
        <fullName evidence="6">Geranylgeranyl transferase type-2 subunit alpha</fullName>
        <ecNumber evidence="6">2.5.1.60</ecNumber>
    </recommendedName>
    <alternativeName>
        <fullName evidence="6">Geranylgeranyl transferase type II subunit alpha</fullName>
    </alternativeName>
</protein>
<evidence type="ECO:0000313" key="8">
    <source>
        <dbReference type="Proteomes" id="UP000054886"/>
    </source>
</evidence>
<keyword evidence="2 6" id="KW-0637">Prenyltransferase</keyword>